<dbReference type="EMBL" id="JAMZEC010000001">
    <property type="protein sequence ID" value="MCP2351025.1"/>
    <property type="molecule type" value="Genomic_DNA"/>
</dbReference>
<dbReference type="PANTHER" id="PTHR33570">
    <property type="entry name" value="4-CARBOXYMUCONOLACTONE DECARBOXYLASE FAMILY PROTEIN"/>
    <property type="match status" value="1"/>
</dbReference>
<organism evidence="2 3">
    <name type="scientific">Nonomuraea roseoviolacea subsp. carminata</name>
    <dbReference type="NCBI Taxonomy" id="160689"/>
    <lineage>
        <taxon>Bacteria</taxon>
        <taxon>Bacillati</taxon>
        <taxon>Actinomycetota</taxon>
        <taxon>Actinomycetes</taxon>
        <taxon>Streptosporangiales</taxon>
        <taxon>Streptosporangiaceae</taxon>
        <taxon>Nonomuraea</taxon>
    </lineage>
</organism>
<feature type="domain" description="Carboxymuconolactone decarboxylase-like" evidence="1">
    <location>
        <begin position="143"/>
        <end position="220"/>
    </location>
</feature>
<feature type="domain" description="Carboxymuconolactone decarboxylase-like" evidence="1">
    <location>
        <begin position="22"/>
        <end position="95"/>
    </location>
</feature>
<dbReference type="InterPro" id="IPR003779">
    <property type="entry name" value="CMD-like"/>
</dbReference>
<reference evidence="2 3" key="1">
    <citation type="submission" date="2022-06" db="EMBL/GenBank/DDBJ databases">
        <title>Sequencing the genomes of 1000 actinobacteria strains.</title>
        <authorList>
            <person name="Klenk H.-P."/>
        </authorList>
    </citation>
    <scope>NUCLEOTIDE SEQUENCE [LARGE SCALE GENOMIC DNA]</scope>
    <source>
        <strain evidence="2 3">DSM 44170</strain>
    </source>
</reference>
<dbReference type="Pfam" id="PF02627">
    <property type="entry name" value="CMD"/>
    <property type="match status" value="2"/>
</dbReference>
<dbReference type="Proteomes" id="UP001320766">
    <property type="component" value="Unassembled WGS sequence"/>
</dbReference>
<protein>
    <submittedName>
        <fullName evidence="2">Alkylhydroperoxidase/carboxymuconolactone decarboxylase family protein YurZ</fullName>
    </submittedName>
</protein>
<evidence type="ECO:0000259" key="1">
    <source>
        <dbReference type="Pfam" id="PF02627"/>
    </source>
</evidence>
<name>A0ABT1KAQ3_9ACTN</name>
<comment type="caution">
    <text evidence="2">The sequence shown here is derived from an EMBL/GenBank/DDBJ whole genome shotgun (WGS) entry which is preliminary data.</text>
</comment>
<dbReference type="PANTHER" id="PTHR33570:SF2">
    <property type="entry name" value="CARBOXYMUCONOLACTONE DECARBOXYLASE-LIKE DOMAIN-CONTAINING PROTEIN"/>
    <property type="match status" value="1"/>
</dbReference>
<sequence length="231" mass="25354">MDYPSDVRVKELDAVFAEMSAATYRALWDELPELTTREKILLSLVADVCEQTLGVPFEEHVTAALEHGVPVGDLRELVRFIAYDSGYPAARSALERLAGIERARGLDGAREEGHEVNADGAGTPLPAPMVRAVRGLDEPFAEYMALQSRMRGGMTRIGVRERAFATMTVDVLYQTLDESFRAHVTRALGAGATPEELRAVVRFSALFGLTRAWRALRVLDALLTETGSVYA</sequence>
<evidence type="ECO:0000313" key="2">
    <source>
        <dbReference type="EMBL" id="MCP2351025.1"/>
    </source>
</evidence>
<proteinExistence type="predicted"/>
<dbReference type="InterPro" id="IPR029032">
    <property type="entry name" value="AhpD-like"/>
</dbReference>
<dbReference type="InterPro" id="IPR052512">
    <property type="entry name" value="4CMD/NDH-1_regulator"/>
</dbReference>
<dbReference type="SUPFAM" id="SSF69118">
    <property type="entry name" value="AhpD-like"/>
    <property type="match status" value="1"/>
</dbReference>
<evidence type="ECO:0000313" key="3">
    <source>
        <dbReference type="Proteomes" id="UP001320766"/>
    </source>
</evidence>
<accession>A0ABT1KAQ3</accession>
<gene>
    <name evidence="2" type="ORF">HD595_007147</name>
</gene>
<dbReference type="Gene3D" id="1.20.1290.10">
    <property type="entry name" value="AhpD-like"/>
    <property type="match status" value="1"/>
</dbReference>
<dbReference type="RefSeq" id="WP_253776919.1">
    <property type="nucleotide sequence ID" value="NZ_BAAAVE010000023.1"/>
</dbReference>
<keyword evidence="3" id="KW-1185">Reference proteome</keyword>